<sequence length="81" mass="9197">MTRQASRRQPPAALSRDALYSWTDIAPFVRVGRETWRRYIKAGTAPAPVQLGKRCSRYRGSDVLAWIESPSTYRANSKPTD</sequence>
<evidence type="ECO:0000313" key="2">
    <source>
        <dbReference type="EMBL" id="SAI47639.1"/>
    </source>
</evidence>
<dbReference type="Pfam" id="PF12728">
    <property type="entry name" value="HTH_17"/>
    <property type="match status" value="1"/>
</dbReference>
<dbReference type="InterPro" id="IPR041657">
    <property type="entry name" value="HTH_17"/>
</dbReference>
<proteinExistence type="predicted"/>
<organism evidence="2 3">
    <name type="scientific">Bordetella ansorpii</name>
    <dbReference type="NCBI Taxonomy" id="288768"/>
    <lineage>
        <taxon>Bacteria</taxon>
        <taxon>Pseudomonadati</taxon>
        <taxon>Pseudomonadota</taxon>
        <taxon>Betaproteobacteria</taxon>
        <taxon>Burkholderiales</taxon>
        <taxon>Alcaligenaceae</taxon>
        <taxon>Bordetella</taxon>
    </lineage>
</organism>
<gene>
    <name evidence="2" type="ORF">SAMEA1982600_03836</name>
</gene>
<dbReference type="EMBL" id="FKBS01000025">
    <property type="protein sequence ID" value="SAI47639.1"/>
    <property type="molecule type" value="Genomic_DNA"/>
</dbReference>
<dbReference type="Proteomes" id="UP000077037">
    <property type="component" value="Unassembled WGS sequence"/>
</dbReference>
<feature type="domain" description="Helix-turn-helix" evidence="1">
    <location>
        <begin position="20"/>
        <end position="69"/>
    </location>
</feature>
<reference evidence="2 3" key="1">
    <citation type="submission" date="2016-03" db="EMBL/GenBank/DDBJ databases">
        <authorList>
            <consortium name="Pathogen Informatics"/>
        </authorList>
    </citation>
    <scope>NUCLEOTIDE SEQUENCE [LARGE SCALE GENOMIC DNA]</scope>
    <source>
        <strain evidence="2 3">NCTC13364</strain>
    </source>
</reference>
<evidence type="ECO:0000259" key="1">
    <source>
        <dbReference type="Pfam" id="PF12728"/>
    </source>
</evidence>
<dbReference type="RefSeq" id="WP_156523163.1">
    <property type="nucleotide sequence ID" value="NZ_FKBS01000025.1"/>
</dbReference>
<dbReference type="AlphaFoldDB" id="A0A157QRQ2"/>
<evidence type="ECO:0000313" key="3">
    <source>
        <dbReference type="Proteomes" id="UP000077037"/>
    </source>
</evidence>
<dbReference type="Gene3D" id="1.10.238.160">
    <property type="match status" value="1"/>
</dbReference>
<protein>
    <submittedName>
        <fullName evidence="2">Transcriptional regulator</fullName>
    </submittedName>
</protein>
<dbReference type="OrthoDB" id="8527558at2"/>
<name>A0A157QRQ2_9BORD</name>
<accession>A0A157QRQ2</accession>